<protein>
    <recommendedName>
        <fullName evidence="3">YbaB/EbfC DNA-binding family protein</fullName>
    </recommendedName>
</protein>
<accession>A0A239IUQ3</accession>
<reference evidence="1 2" key="1">
    <citation type="submission" date="2017-06" db="EMBL/GenBank/DDBJ databases">
        <authorList>
            <person name="Kim H.J."/>
            <person name="Triplett B.A."/>
        </authorList>
    </citation>
    <scope>NUCLEOTIDE SEQUENCE [LARGE SCALE GENOMIC DNA]</scope>
    <source>
        <strain evidence="1 2">CGMCC 4.5593</strain>
    </source>
</reference>
<evidence type="ECO:0008006" key="3">
    <source>
        <dbReference type="Google" id="ProtNLM"/>
    </source>
</evidence>
<gene>
    <name evidence="1" type="ORF">SAMN05421812_102573</name>
</gene>
<organism evidence="1 2">
    <name type="scientific">Asanoa hainanensis</name>
    <dbReference type="NCBI Taxonomy" id="560556"/>
    <lineage>
        <taxon>Bacteria</taxon>
        <taxon>Bacillati</taxon>
        <taxon>Actinomycetota</taxon>
        <taxon>Actinomycetes</taxon>
        <taxon>Micromonosporales</taxon>
        <taxon>Micromonosporaceae</taxon>
        <taxon>Asanoa</taxon>
    </lineage>
</organism>
<sequence length="101" mass="10322">MAAEGVACDGLIVVRAASPGRLTGIHLDPSVSGLPLEELAAELTSAVNAALASLPSPAVDLEALGEQLRSLQERTSQQFTAFTSALVSAQAALVRRAGDPR</sequence>
<name>A0A239IUQ3_9ACTN</name>
<dbReference type="AlphaFoldDB" id="A0A239IUQ3"/>
<proteinExistence type="predicted"/>
<dbReference type="EMBL" id="FZPH01000002">
    <property type="protein sequence ID" value="SNS97255.1"/>
    <property type="molecule type" value="Genomic_DNA"/>
</dbReference>
<evidence type="ECO:0000313" key="1">
    <source>
        <dbReference type="EMBL" id="SNS97255.1"/>
    </source>
</evidence>
<keyword evidence="2" id="KW-1185">Reference proteome</keyword>
<evidence type="ECO:0000313" key="2">
    <source>
        <dbReference type="Proteomes" id="UP000198362"/>
    </source>
</evidence>
<dbReference type="Proteomes" id="UP000198362">
    <property type="component" value="Unassembled WGS sequence"/>
</dbReference>